<feature type="compositionally biased region" description="Polar residues" evidence="2">
    <location>
        <begin position="995"/>
        <end position="1004"/>
    </location>
</feature>
<dbReference type="PANTHER" id="PTHR11439:SF495">
    <property type="entry name" value="REVERSE TRANSCRIPTASE, RNA-DEPENDENT DNA POLYMERASE-RELATED"/>
    <property type="match status" value="1"/>
</dbReference>
<keyword evidence="1" id="KW-0175">Coiled coil</keyword>
<evidence type="ECO:0000313" key="6">
    <source>
        <dbReference type="EMBL" id="GEU68557.1"/>
    </source>
</evidence>
<evidence type="ECO:0000256" key="2">
    <source>
        <dbReference type="SAM" id="MobiDB-lite"/>
    </source>
</evidence>
<feature type="domain" description="Reverse transcriptase Ty1/copia-type" evidence="4">
    <location>
        <begin position="642"/>
        <end position="732"/>
    </location>
</feature>
<dbReference type="PANTHER" id="PTHR11439">
    <property type="entry name" value="GAG-POL-RELATED RETROTRANSPOSON"/>
    <property type="match status" value="1"/>
</dbReference>
<dbReference type="Pfam" id="PF22936">
    <property type="entry name" value="Pol_BBD"/>
    <property type="match status" value="1"/>
</dbReference>
<feature type="compositionally biased region" description="Basic and acidic residues" evidence="2">
    <location>
        <begin position="1052"/>
        <end position="1067"/>
    </location>
</feature>
<dbReference type="EMBL" id="BKCJ010005772">
    <property type="protein sequence ID" value="GEU68557.1"/>
    <property type="molecule type" value="Genomic_DNA"/>
</dbReference>
<feature type="compositionally biased region" description="Basic and acidic residues" evidence="2">
    <location>
        <begin position="1119"/>
        <end position="1132"/>
    </location>
</feature>
<dbReference type="Pfam" id="PF07727">
    <property type="entry name" value="RVT_2"/>
    <property type="match status" value="1"/>
</dbReference>
<reference evidence="6" key="1">
    <citation type="journal article" date="2019" name="Sci. Rep.">
        <title>Draft genome of Tanacetum cinerariifolium, the natural source of mosquito coil.</title>
        <authorList>
            <person name="Yamashiro T."/>
            <person name="Shiraishi A."/>
            <person name="Satake H."/>
            <person name="Nakayama K."/>
        </authorList>
    </citation>
    <scope>NUCLEOTIDE SEQUENCE</scope>
</reference>
<proteinExistence type="predicted"/>
<feature type="domain" description="CCHC-type" evidence="3">
    <location>
        <begin position="21"/>
        <end position="35"/>
    </location>
</feature>
<organism evidence="6">
    <name type="scientific">Tanacetum cinerariifolium</name>
    <name type="common">Dalmatian daisy</name>
    <name type="synonym">Chrysanthemum cinerariifolium</name>
    <dbReference type="NCBI Taxonomy" id="118510"/>
    <lineage>
        <taxon>Eukaryota</taxon>
        <taxon>Viridiplantae</taxon>
        <taxon>Streptophyta</taxon>
        <taxon>Embryophyta</taxon>
        <taxon>Tracheophyta</taxon>
        <taxon>Spermatophyta</taxon>
        <taxon>Magnoliopsida</taxon>
        <taxon>eudicotyledons</taxon>
        <taxon>Gunneridae</taxon>
        <taxon>Pentapetalae</taxon>
        <taxon>asterids</taxon>
        <taxon>campanulids</taxon>
        <taxon>Asterales</taxon>
        <taxon>Asteraceae</taxon>
        <taxon>Asteroideae</taxon>
        <taxon>Anthemideae</taxon>
        <taxon>Anthemidinae</taxon>
        <taxon>Tanacetum</taxon>
    </lineage>
</organism>
<evidence type="ECO:0000256" key="1">
    <source>
        <dbReference type="SAM" id="Coils"/>
    </source>
</evidence>
<feature type="domain" description="Retrovirus-related Pol polyprotein from transposon TNT 1-94-like beta-barrel" evidence="5">
    <location>
        <begin position="397"/>
        <end position="463"/>
    </location>
</feature>
<feature type="coiled-coil region" evidence="1">
    <location>
        <begin position="1224"/>
        <end position="1251"/>
    </location>
</feature>
<feature type="compositionally biased region" description="Basic and acidic residues" evidence="2">
    <location>
        <begin position="1142"/>
        <end position="1158"/>
    </location>
</feature>
<sequence>MNPRGGVGNVNPGQARPVKFYNCNGTGHIARNCTQPKRPQKFKYYKDKMLLMQAQENGVVLDAEQLLVLAGGQDNAFDDDVDEKLVHDLALNVDNLFQADDCDAFDSEVDEASMAQTMFMANLSSADPVTDEAGPSYDSDILSEYVKDNEVAIGYKNPVCLTHAKKVQPALYNGHEIIKDNHVPSIVHNTKDTLEIAEITRKKINDKIKDPECVTRKAKIAPHDYSKENFLATFTPQKQLTPEQIFWSQDLIKLKSKALKEQTIVFRPIKALTVKHDAIEWKNLLIANDNLIAECLFKEVFSVAINSELNEARFTEMHVTNTIVEAHCLKLEVELANLRVNSCPNASGSQPKSNTKINKISPAKGVNKLPVEYQPRTNKSPLRTSNRVDSTSRLKRCSKHMTGDRSRLMNFVKKFIGTVRFENDHFGAIMGYGDYVIGNSVIFRVYYMEGLGHNLFSIGQFCDSDLEVAFKKHSCYVRDIVFGALCYPTNDIEDLGKLQPTANIGIFVGYAPRRKGASTKSGSCNSLCTPTNKELEILFQPMFDEYLEPPRVERPIHPAQAVQAPVNLAGTPSSTTIDQDAPSPTISPSSSALQSYSLHQGVAAESSFMEDNPVAPIDNTPFINVFSLEPNYEASSSGDIKEGIDFEESFAPVARIEPIRIFIAIAASKNMTIYQMDVKTTFLNGELKDEVYGSQPEGFVDPDHPTHVYRLKKALYGLKQAPRAWGIFINQSKFALEIFKKFKMDSCDSVDTPMVDQLKMNEDPLGIPVDQTRFRSMVSSIMYLTASRSDLVFSVCMCARTHAEVHPEVLSSLAINWLAGHPRNRKALRSLNRDTMADVNVNAPAGQAPIMAPPVRTDDQILTHIIWVTIGKSNCYLDVEKSQSNSIYKITVDILKHTNFFRAFIAGSTSSSQDLTLRSTCTIKREVFGMPIHGSLITENIQEASYYQEYLAKVAKHQRYLAGEIGSNPDSPTPKPTKPARKPKSTVPKAPPTPSVSKQVSFTQHEPKSAPAKTHGKKRKLTTKISDKPSTAIKSRHGFVSKKCKPISTQRSVDESVAKDIPEKEPQVGDEEADMQRELEESMKRMYDVPWGPLPLVVIREPKPGKYQPLPEVPGKGKAKSDYKEESEKLVHVADVGGQHEGQARPDLDRKHRDHDVADVSPQPPHEKMDKGDKPSKVDNDKATAETEVESKVSVTIQQDMSSIPSMTSPIIDLTLRPESPKRIGDLEHIMANLIQEKKKLEQRLDSHELYEAPEKSMNRDDSEELAKDLAEACKKKKKSYWWKPIKEERPSTPEPAWSIPLSDVPVPINNWASALASNYSPPPEDSLLMQTGDIAMFMDWFYDSILRHNVSKPLPLGGLPGQVTIQSDFFFNKDLEYLRYGSKGSRPALSILKMKAAYYPNIGLEQMVPDQIWIEEECKYDIAAMYGISHWWFQRKRFYIDRHTSEGDHNAVKTHIRILSVVIIEVFSMYGHLNHLPPKDKKILTTVVNQWTRHLVIRQRVKDFQLGIESYQTQLNLTKPRWDATGFEYKHDYTVIDSPRAVTFWDRYRVQMMMPFNEIHKFNDGMLQQIDEALDYRVKEFKINRMNPCLNTRFWTRKDVDRSKAFMFAIQNWLKTRRIFRNLERFVDGSVRDRDYRLLKPIAISCNPVQHSRTKHIDVRYHFIKYKVEKGIVELFAVETEYQLADLFTKPLPVERFKYLVRRLDSDHAGCLDSCKSTYGGIQFLGGDKLVSWPSKKQDCTSMSSAKAEYVSLSACCAQVLWMRTQLTYYSFHFDKIPMYCDSKAAIAISCNPVQHSRTKHIDVRYHFIKEKVEKGIVELFFVGTEYQLADLFTKALPVERFKYLVR</sequence>
<feature type="compositionally biased region" description="Basic residues" evidence="2">
    <location>
        <begin position="1034"/>
        <end position="1045"/>
    </location>
</feature>
<gene>
    <name evidence="6" type="ORF">Tci_040535</name>
</gene>
<evidence type="ECO:0000259" key="4">
    <source>
        <dbReference type="Pfam" id="PF07727"/>
    </source>
</evidence>
<dbReference type="InterPro" id="IPR013103">
    <property type="entry name" value="RVT_2"/>
</dbReference>
<evidence type="ECO:0000259" key="5">
    <source>
        <dbReference type="Pfam" id="PF22936"/>
    </source>
</evidence>
<protein>
    <submittedName>
        <fullName evidence="6">Retrovirus-related Pol polyprotein from transposon TNT 1-94</fullName>
    </submittedName>
</protein>
<evidence type="ECO:0000259" key="3">
    <source>
        <dbReference type="Pfam" id="PF00098"/>
    </source>
</evidence>
<feature type="region of interest" description="Disordered" evidence="2">
    <location>
        <begin position="370"/>
        <end position="395"/>
    </location>
</feature>
<dbReference type="Gene3D" id="4.10.60.10">
    <property type="entry name" value="Zinc finger, CCHC-type"/>
    <property type="match status" value="1"/>
</dbReference>
<dbReference type="GO" id="GO:0003676">
    <property type="term" value="F:nucleic acid binding"/>
    <property type="evidence" value="ECO:0007669"/>
    <property type="project" value="InterPro"/>
</dbReference>
<comment type="caution">
    <text evidence="6">The sequence shown here is derived from an EMBL/GenBank/DDBJ whole genome shotgun (WGS) entry which is preliminary data.</text>
</comment>
<accession>A0A6L2M5R8</accession>
<feature type="compositionally biased region" description="Basic and acidic residues" evidence="2">
    <location>
        <begin position="1165"/>
        <end position="1191"/>
    </location>
</feature>
<feature type="compositionally biased region" description="Polar residues" evidence="2">
    <location>
        <begin position="375"/>
        <end position="391"/>
    </location>
</feature>
<dbReference type="Pfam" id="PF00098">
    <property type="entry name" value="zf-CCHC"/>
    <property type="match status" value="1"/>
</dbReference>
<name>A0A6L2M5R8_TANCI</name>
<feature type="region of interest" description="Disordered" evidence="2">
    <location>
        <begin position="963"/>
        <end position="1077"/>
    </location>
</feature>
<feature type="region of interest" description="Disordered" evidence="2">
    <location>
        <begin position="571"/>
        <end position="590"/>
    </location>
</feature>
<dbReference type="CDD" id="cd09272">
    <property type="entry name" value="RNase_HI_RT_Ty1"/>
    <property type="match status" value="2"/>
</dbReference>
<feature type="region of interest" description="Disordered" evidence="2">
    <location>
        <begin position="1102"/>
        <end position="1195"/>
    </location>
</feature>
<dbReference type="InterPro" id="IPR054722">
    <property type="entry name" value="PolX-like_BBD"/>
</dbReference>
<dbReference type="GO" id="GO:0008270">
    <property type="term" value="F:zinc ion binding"/>
    <property type="evidence" value="ECO:0007669"/>
    <property type="project" value="InterPro"/>
</dbReference>
<dbReference type="InterPro" id="IPR001878">
    <property type="entry name" value="Znf_CCHC"/>
</dbReference>